<dbReference type="Proteomes" id="UP001341840">
    <property type="component" value="Unassembled WGS sequence"/>
</dbReference>
<sequence>MRQLPPTTTRHLVAHGRASAPVGDRAFEGRSGFRARTSMEPCGGVEELPNIHVPYVQHTQAPHAWVLDGNSPHLLGSDLPMTFLRELAKPLIMYYLPRKLYV</sequence>
<protein>
    <submittedName>
        <fullName evidence="1">Uncharacterized protein</fullName>
    </submittedName>
</protein>
<gene>
    <name evidence="1" type="ORF">PIB30_059031</name>
</gene>
<organism evidence="1 2">
    <name type="scientific">Stylosanthes scabra</name>
    <dbReference type="NCBI Taxonomy" id="79078"/>
    <lineage>
        <taxon>Eukaryota</taxon>
        <taxon>Viridiplantae</taxon>
        <taxon>Streptophyta</taxon>
        <taxon>Embryophyta</taxon>
        <taxon>Tracheophyta</taxon>
        <taxon>Spermatophyta</taxon>
        <taxon>Magnoliopsida</taxon>
        <taxon>eudicotyledons</taxon>
        <taxon>Gunneridae</taxon>
        <taxon>Pentapetalae</taxon>
        <taxon>rosids</taxon>
        <taxon>fabids</taxon>
        <taxon>Fabales</taxon>
        <taxon>Fabaceae</taxon>
        <taxon>Papilionoideae</taxon>
        <taxon>50 kb inversion clade</taxon>
        <taxon>dalbergioids sensu lato</taxon>
        <taxon>Dalbergieae</taxon>
        <taxon>Pterocarpus clade</taxon>
        <taxon>Stylosanthes</taxon>
    </lineage>
</organism>
<dbReference type="EMBL" id="JASCZI010091124">
    <property type="protein sequence ID" value="MED6149074.1"/>
    <property type="molecule type" value="Genomic_DNA"/>
</dbReference>
<evidence type="ECO:0000313" key="2">
    <source>
        <dbReference type="Proteomes" id="UP001341840"/>
    </source>
</evidence>
<keyword evidence="2" id="KW-1185">Reference proteome</keyword>
<reference evidence="1 2" key="1">
    <citation type="journal article" date="2023" name="Plants (Basel)">
        <title>Bridging the Gap: Combining Genomics and Transcriptomics Approaches to Understand Stylosanthes scabra, an Orphan Legume from the Brazilian Caatinga.</title>
        <authorList>
            <person name="Ferreira-Neto J.R.C."/>
            <person name="da Silva M.D."/>
            <person name="Binneck E."/>
            <person name="de Melo N.F."/>
            <person name="da Silva R.H."/>
            <person name="de Melo A.L.T.M."/>
            <person name="Pandolfi V."/>
            <person name="Bustamante F.O."/>
            <person name="Brasileiro-Vidal A.C."/>
            <person name="Benko-Iseppon A.M."/>
        </authorList>
    </citation>
    <scope>NUCLEOTIDE SEQUENCE [LARGE SCALE GENOMIC DNA]</scope>
    <source>
        <tissue evidence="1">Leaves</tissue>
    </source>
</reference>
<evidence type="ECO:0000313" key="1">
    <source>
        <dbReference type="EMBL" id="MED6149074.1"/>
    </source>
</evidence>
<accession>A0ABU6TL05</accession>
<comment type="caution">
    <text evidence="1">The sequence shown here is derived from an EMBL/GenBank/DDBJ whole genome shotgun (WGS) entry which is preliminary data.</text>
</comment>
<proteinExistence type="predicted"/>
<name>A0ABU6TL05_9FABA</name>